<feature type="region of interest" description="Disordered" evidence="7">
    <location>
        <begin position="56"/>
        <end position="102"/>
    </location>
</feature>
<dbReference type="GO" id="GO:0003677">
    <property type="term" value="F:DNA binding"/>
    <property type="evidence" value="ECO:0007669"/>
    <property type="project" value="InterPro"/>
</dbReference>
<protein>
    <recommendedName>
        <fullName evidence="6">Peptidyl-prolyl cis-trans isomerase</fullName>
        <ecNumber evidence="6">5.2.1.8</ecNumber>
    </recommendedName>
</protein>
<name>J4HZC3_9APHY</name>
<evidence type="ECO:0000256" key="2">
    <source>
        <dbReference type="ARBA" id="ARBA00010242"/>
    </source>
</evidence>
<dbReference type="STRING" id="599839.J4HZC3"/>
<dbReference type="GeneID" id="24099308"/>
<dbReference type="InterPro" id="IPR046357">
    <property type="entry name" value="PPIase_dom_sf"/>
</dbReference>
<accession>J4HZC3</accession>
<sequence length="153" mass="16521">MPIFSLSRAQRHHHVLIGVNASAQGSKFRSTAVALQYCDPTDSPLLKAGVLSIMAKKASSSSDKKPSKSTSKSEAAEDPKSKEGQRFDKVAQEYSEDKAKAGGSLGWMTRGSMVGPFQDVAFALEPSTVDRPKTSSLVKTSFGYHIIMVEGRR</sequence>
<evidence type="ECO:0000313" key="9">
    <source>
        <dbReference type="EMBL" id="CCM04397.1"/>
    </source>
</evidence>
<reference evidence="9 10" key="1">
    <citation type="journal article" date="2012" name="Appl. Environ. Microbiol.">
        <title>Short-read sequencing for genomic analysis of the brown rot fungus Fibroporia radiculosa.</title>
        <authorList>
            <person name="Tang J.D."/>
            <person name="Perkins A.D."/>
            <person name="Sonstegard T.S."/>
            <person name="Schroeder S.G."/>
            <person name="Burgess S.C."/>
            <person name="Diehl S.V."/>
        </authorList>
    </citation>
    <scope>NUCLEOTIDE SEQUENCE [LARGE SCALE GENOMIC DNA]</scope>
    <source>
        <strain evidence="9 10">TFFH 294</strain>
    </source>
</reference>
<dbReference type="EC" id="5.2.1.8" evidence="6"/>
<evidence type="ECO:0000256" key="4">
    <source>
        <dbReference type="ARBA" id="ARBA00023235"/>
    </source>
</evidence>
<dbReference type="Pfam" id="PF13616">
    <property type="entry name" value="Rotamase_3"/>
    <property type="match status" value="1"/>
</dbReference>
<feature type="domain" description="PpiC" evidence="8">
    <location>
        <begin position="53"/>
        <end position="151"/>
    </location>
</feature>
<dbReference type="GO" id="GO:0003755">
    <property type="term" value="F:peptidyl-prolyl cis-trans isomerase activity"/>
    <property type="evidence" value="ECO:0007669"/>
    <property type="project" value="UniProtKB-UniRule"/>
</dbReference>
<dbReference type="OrthoDB" id="1911748at2759"/>
<feature type="compositionally biased region" description="Basic and acidic residues" evidence="7">
    <location>
        <begin position="74"/>
        <end position="100"/>
    </location>
</feature>
<evidence type="ECO:0000256" key="1">
    <source>
        <dbReference type="ARBA" id="ARBA00000971"/>
    </source>
</evidence>
<evidence type="ECO:0000259" key="8">
    <source>
        <dbReference type="PROSITE" id="PS50198"/>
    </source>
</evidence>
<dbReference type="SUPFAM" id="SSF54534">
    <property type="entry name" value="FKBP-like"/>
    <property type="match status" value="1"/>
</dbReference>
<dbReference type="RefSeq" id="XP_012183680.1">
    <property type="nucleotide sequence ID" value="XM_012328290.1"/>
</dbReference>
<evidence type="ECO:0000256" key="5">
    <source>
        <dbReference type="PROSITE-ProRule" id="PRU00278"/>
    </source>
</evidence>
<dbReference type="Gene3D" id="3.10.50.40">
    <property type="match status" value="1"/>
</dbReference>
<comment type="similarity">
    <text evidence="2">Belongs to the PpiC/parvulin rotamase family. PIN4 subfamily.</text>
</comment>
<dbReference type="AlphaFoldDB" id="J4HZC3"/>
<dbReference type="EMBL" id="HE797155">
    <property type="protein sequence ID" value="CCM04397.1"/>
    <property type="molecule type" value="Genomic_DNA"/>
</dbReference>
<evidence type="ECO:0000313" key="10">
    <source>
        <dbReference type="Proteomes" id="UP000006352"/>
    </source>
</evidence>
<proteinExistence type="inferred from homology"/>
<keyword evidence="10" id="KW-1185">Reference proteome</keyword>
<gene>
    <name evidence="9" type="ORF">FIBRA_06573</name>
</gene>
<keyword evidence="3 5" id="KW-0697">Rotamase</keyword>
<organism evidence="9 10">
    <name type="scientific">Fibroporia radiculosa</name>
    <dbReference type="NCBI Taxonomy" id="599839"/>
    <lineage>
        <taxon>Eukaryota</taxon>
        <taxon>Fungi</taxon>
        <taxon>Dikarya</taxon>
        <taxon>Basidiomycota</taxon>
        <taxon>Agaricomycotina</taxon>
        <taxon>Agaricomycetes</taxon>
        <taxon>Polyporales</taxon>
        <taxon>Fibroporiaceae</taxon>
        <taxon>Fibroporia</taxon>
    </lineage>
</organism>
<keyword evidence="4 5" id="KW-0413">Isomerase</keyword>
<dbReference type="InParanoid" id="J4HZC3"/>
<dbReference type="PROSITE" id="PS50198">
    <property type="entry name" value="PPIC_PPIASE_2"/>
    <property type="match status" value="1"/>
</dbReference>
<evidence type="ECO:0000256" key="7">
    <source>
        <dbReference type="SAM" id="MobiDB-lite"/>
    </source>
</evidence>
<dbReference type="GO" id="GO:0006364">
    <property type="term" value="P:rRNA processing"/>
    <property type="evidence" value="ECO:0007669"/>
    <property type="project" value="InterPro"/>
</dbReference>
<dbReference type="Proteomes" id="UP000006352">
    <property type="component" value="Unassembled WGS sequence"/>
</dbReference>
<dbReference type="InterPro" id="IPR000297">
    <property type="entry name" value="PPIase_PpiC"/>
</dbReference>
<comment type="catalytic activity">
    <reaction evidence="1 6">
        <text>[protein]-peptidylproline (omega=180) = [protein]-peptidylproline (omega=0)</text>
        <dbReference type="Rhea" id="RHEA:16237"/>
        <dbReference type="Rhea" id="RHEA-COMP:10747"/>
        <dbReference type="Rhea" id="RHEA-COMP:10748"/>
        <dbReference type="ChEBI" id="CHEBI:83833"/>
        <dbReference type="ChEBI" id="CHEBI:83834"/>
        <dbReference type="EC" id="5.2.1.8"/>
    </reaction>
</comment>
<dbReference type="InterPro" id="IPR043323">
    <property type="entry name" value="PIN4"/>
</dbReference>
<dbReference type="HOGENOM" id="CLU_1713291_0_0_1"/>
<evidence type="ECO:0000256" key="6">
    <source>
        <dbReference type="RuleBase" id="RU363014"/>
    </source>
</evidence>
<evidence type="ECO:0000256" key="3">
    <source>
        <dbReference type="ARBA" id="ARBA00023110"/>
    </source>
</evidence>
<dbReference type="PANTHER" id="PTHR45995">
    <property type="match status" value="1"/>
</dbReference>